<dbReference type="EMBL" id="AY358491">
    <property type="protein sequence ID" value="AAQ88855.1"/>
    <property type="molecule type" value="mRNA"/>
</dbReference>
<organism evidence="2">
    <name type="scientific">Homo sapiens</name>
    <name type="common">Human</name>
    <dbReference type="NCBI Taxonomy" id="9606"/>
    <lineage>
        <taxon>Eukaryota</taxon>
        <taxon>Metazoa</taxon>
        <taxon>Chordata</taxon>
        <taxon>Craniata</taxon>
        <taxon>Vertebrata</taxon>
        <taxon>Euteleostomi</taxon>
        <taxon>Mammalia</taxon>
        <taxon>Eutheria</taxon>
        <taxon>Euarchontoglires</taxon>
        <taxon>Primates</taxon>
        <taxon>Haplorrhini</taxon>
        <taxon>Catarrhini</taxon>
        <taxon>Hominidae</taxon>
        <taxon>Homo</taxon>
    </lineage>
</organism>
<protein>
    <submittedName>
        <fullName evidence="2">GLLV3061</fullName>
    </submittedName>
</protein>
<proteinExistence type="evidence at transcript level"/>
<feature type="chain" id="PRO_5004280860" evidence="1">
    <location>
        <begin position="23"/>
        <end position="139"/>
    </location>
</feature>
<evidence type="ECO:0000256" key="1">
    <source>
        <dbReference type="SAM" id="SignalP"/>
    </source>
</evidence>
<evidence type="ECO:0000313" key="2">
    <source>
        <dbReference type="EMBL" id="AAQ88855.1"/>
    </source>
</evidence>
<accession>Q6UX66</accession>
<dbReference type="AlphaFoldDB" id="Q6UX66"/>
<sequence length="139" mass="14841">MGLLVAGVWLLLDCVAVHPSVSSHCGPTCWVPSTALTTAGVARSVRSPEPMASERRPGIGTQGMPQEFAGLTELFHWSERSVCRRGLLLGVEGQMGFGWERGGMWAGLIGRREGESQGPLWAGRGGVLRRLVQLGRGSC</sequence>
<gene>
    <name evidence="2" type="ORF">UNQ3061</name>
</gene>
<feature type="signal peptide" evidence="1">
    <location>
        <begin position="1"/>
        <end position="22"/>
    </location>
</feature>
<reference evidence="2" key="1">
    <citation type="journal article" date="2003" name="Genome Res.">
        <title>The secreted protein discovery initiative (SPDI), a large-scale effort to identify novel human secreted and transmembrane proteins: a bioinformatics assessment.</title>
        <authorList>
            <person name="Clark H.F."/>
            <person name="Gurney A.L."/>
            <person name="Abaya E."/>
            <person name="Baker K."/>
            <person name="Baldwin D."/>
            <person name="Brush J."/>
            <person name="Chen J."/>
            <person name="Chow B."/>
            <person name="Chui C."/>
            <person name="Crowley C."/>
            <person name="Currell B."/>
            <person name="Deuel B."/>
            <person name="Dowd P."/>
            <person name="Eaton D."/>
            <person name="Foster J."/>
            <person name="Grimaldi C."/>
            <person name="Gu Q."/>
            <person name="Hass P.E."/>
            <person name="Heldens S."/>
            <person name="Huang A."/>
            <person name="Kim H.S."/>
            <person name="Klimowski L."/>
            <person name="Jin Y."/>
            <person name="Johnson S."/>
            <person name="Lee J."/>
            <person name="Lewis L."/>
            <person name="Liao D."/>
            <person name="Mark M."/>
            <person name="Robbie E."/>
            <person name="Sanchez C."/>
            <person name="Schoenfeld J."/>
            <person name="Seshagiri S."/>
            <person name="Simmons L."/>
            <person name="Singh J."/>
            <person name="Smith V."/>
            <person name="Stinson J."/>
            <person name="Vagts A."/>
            <person name="Vandlen R."/>
            <person name="Watanabe C."/>
            <person name="Wieand D."/>
            <person name="Woods K."/>
            <person name="Xie M.H."/>
            <person name="Yansura D."/>
            <person name="Yi S."/>
            <person name="Yu G."/>
            <person name="Yuan J."/>
            <person name="Zhang M."/>
            <person name="Zhang Z."/>
            <person name="Goddard A."/>
            <person name="Wood W.I."/>
            <person name="Godowski P."/>
            <person name="Gray A."/>
        </authorList>
    </citation>
    <scope>NUCLEOTIDE SEQUENCE</scope>
</reference>
<keyword evidence="1" id="KW-0732">Signal</keyword>
<name>Q6UX66_HUMAN</name>